<dbReference type="HOGENOM" id="CLU_2573425_0_0_1"/>
<gene>
    <name evidence="2" type="ORF">M378DRAFT_945101</name>
</gene>
<evidence type="ECO:0000313" key="3">
    <source>
        <dbReference type="Proteomes" id="UP000054549"/>
    </source>
</evidence>
<dbReference type="InParanoid" id="A0A0C2XFR3"/>
<reference evidence="2 3" key="1">
    <citation type="submission" date="2014-04" db="EMBL/GenBank/DDBJ databases">
        <title>Evolutionary Origins and Diversification of the Mycorrhizal Mutualists.</title>
        <authorList>
            <consortium name="DOE Joint Genome Institute"/>
            <consortium name="Mycorrhizal Genomics Consortium"/>
            <person name="Kohler A."/>
            <person name="Kuo A."/>
            <person name="Nagy L.G."/>
            <person name="Floudas D."/>
            <person name="Copeland A."/>
            <person name="Barry K.W."/>
            <person name="Cichocki N."/>
            <person name="Veneault-Fourrey C."/>
            <person name="LaButti K."/>
            <person name="Lindquist E.A."/>
            <person name="Lipzen A."/>
            <person name="Lundell T."/>
            <person name="Morin E."/>
            <person name="Murat C."/>
            <person name="Riley R."/>
            <person name="Ohm R."/>
            <person name="Sun H."/>
            <person name="Tunlid A."/>
            <person name="Henrissat B."/>
            <person name="Grigoriev I.V."/>
            <person name="Hibbett D.S."/>
            <person name="Martin F."/>
        </authorList>
    </citation>
    <scope>NUCLEOTIDE SEQUENCE [LARGE SCALE GENOMIC DNA]</scope>
    <source>
        <strain evidence="2 3">Koide BX008</strain>
    </source>
</reference>
<organism evidence="2 3">
    <name type="scientific">Amanita muscaria (strain Koide BX008)</name>
    <dbReference type="NCBI Taxonomy" id="946122"/>
    <lineage>
        <taxon>Eukaryota</taxon>
        <taxon>Fungi</taxon>
        <taxon>Dikarya</taxon>
        <taxon>Basidiomycota</taxon>
        <taxon>Agaricomycotina</taxon>
        <taxon>Agaricomycetes</taxon>
        <taxon>Agaricomycetidae</taxon>
        <taxon>Agaricales</taxon>
        <taxon>Pluteineae</taxon>
        <taxon>Amanitaceae</taxon>
        <taxon>Amanita</taxon>
    </lineage>
</organism>
<dbReference type="EMBL" id="KN818229">
    <property type="protein sequence ID" value="KIL68281.1"/>
    <property type="molecule type" value="Genomic_DNA"/>
</dbReference>
<accession>A0A0C2XFR3</accession>
<keyword evidence="3" id="KW-1185">Reference proteome</keyword>
<evidence type="ECO:0000313" key="2">
    <source>
        <dbReference type="EMBL" id="KIL68281.1"/>
    </source>
</evidence>
<dbReference type="Proteomes" id="UP000054549">
    <property type="component" value="Unassembled WGS sequence"/>
</dbReference>
<feature type="region of interest" description="Disordered" evidence="1">
    <location>
        <begin position="1"/>
        <end position="26"/>
    </location>
</feature>
<dbReference type="AlphaFoldDB" id="A0A0C2XFR3"/>
<evidence type="ECO:0000256" key="1">
    <source>
        <dbReference type="SAM" id="MobiDB-lite"/>
    </source>
</evidence>
<sequence length="81" mass="8684">MADARSSNAIAGAGKEGGKEDERSSPLVRRSSFDALYLAKWKGISSVQERHVPVLPLARTSDSSPLGTSFYSPCDAVRGWT</sequence>
<proteinExistence type="predicted"/>
<name>A0A0C2XFR3_AMAMK</name>
<protein>
    <submittedName>
        <fullName evidence="2">Uncharacterized protein</fullName>
    </submittedName>
</protein>